<dbReference type="SUPFAM" id="SSF54001">
    <property type="entry name" value="Cysteine proteinases"/>
    <property type="match status" value="1"/>
</dbReference>
<dbReference type="Proteomes" id="UP000245429">
    <property type="component" value="Chromosome"/>
</dbReference>
<keyword evidence="4" id="KW-0378">Hydrolase</keyword>
<evidence type="ECO:0000256" key="5">
    <source>
        <dbReference type="ARBA" id="ARBA00022807"/>
    </source>
</evidence>
<dbReference type="RefSeq" id="WP_109568756.1">
    <property type="nucleotide sequence ID" value="NZ_CP029463.1"/>
</dbReference>
<dbReference type="Gene3D" id="3.90.1720.10">
    <property type="entry name" value="endopeptidase domain like (from Nostoc punctiforme)"/>
    <property type="match status" value="1"/>
</dbReference>
<dbReference type="InterPro" id="IPR000064">
    <property type="entry name" value="NLP_P60_dom"/>
</dbReference>
<evidence type="ECO:0000256" key="1">
    <source>
        <dbReference type="ARBA" id="ARBA00007074"/>
    </source>
</evidence>
<keyword evidence="2" id="KW-0645">Protease</keyword>
<dbReference type="GO" id="GO:0008234">
    <property type="term" value="F:cysteine-type peptidase activity"/>
    <property type="evidence" value="ECO:0007669"/>
    <property type="project" value="UniProtKB-KW"/>
</dbReference>
<keyword evidence="3" id="KW-0732">Signal</keyword>
<dbReference type="AlphaFoldDB" id="A0A2U8QT85"/>
<dbReference type="Pfam" id="PF00877">
    <property type="entry name" value="NLPC_P60"/>
    <property type="match status" value="1"/>
</dbReference>
<organism evidence="7 8">
    <name type="scientific">Flavobacterium sediminis</name>
    <dbReference type="NCBI Taxonomy" id="2201181"/>
    <lineage>
        <taxon>Bacteria</taxon>
        <taxon>Pseudomonadati</taxon>
        <taxon>Bacteroidota</taxon>
        <taxon>Flavobacteriia</taxon>
        <taxon>Flavobacteriales</taxon>
        <taxon>Flavobacteriaceae</taxon>
        <taxon>Flavobacterium</taxon>
    </lineage>
</organism>
<reference evidence="7 8" key="1">
    <citation type="submission" date="2018-05" db="EMBL/GenBank/DDBJ databases">
        <title>Flavobacterium sp. MEBiC07310.</title>
        <authorList>
            <person name="Baek K."/>
        </authorList>
    </citation>
    <scope>NUCLEOTIDE SEQUENCE [LARGE SCALE GENOMIC DNA]</scope>
    <source>
        <strain evidence="7 8">MEBiC07310</strain>
    </source>
</reference>
<evidence type="ECO:0000256" key="2">
    <source>
        <dbReference type="ARBA" id="ARBA00022670"/>
    </source>
</evidence>
<evidence type="ECO:0000313" key="7">
    <source>
        <dbReference type="EMBL" id="AWM13387.1"/>
    </source>
</evidence>
<evidence type="ECO:0000256" key="3">
    <source>
        <dbReference type="ARBA" id="ARBA00022729"/>
    </source>
</evidence>
<keyword evidence="5" id="KW-0788">Thiol protease</keyword>
<evidence type="ECO:0000313" key="8">
    <source>
        <dbReference type="Proteomes" id="UP000245429"/>
    </source>
</evidence>
<dbReference type="InterPro" id="IPR038765">
    <property type="entry name" value="Papain-like_cys_pep_sf"/>
</dbReference>
<evidence type="ECO:0000256" key="4">
    <source>
        <dbReference type="ARBA" id="ARBA00022801"/>
    </source>
</evidence>
<dbReference type="PROSITE" id="PS51935">
    <property type="entry name" value="NLPC_P60"/>
    <property type="match status" value="1"/>
</dbReference>
<name>A0A2U8QT85_9FLAO</name>
<dbReference type="GO" id="GO:0006508">
    <property type="term" value="P:proteolysis"/>
    <property type="evidence" value="ECO:0007669"/>
    <property type="project" value="UniProtKB-KW"/>
</dbReference>
<dbReference type="OrthoDB" id="9807055at2"/>
<dbReference type="KEGG" id="fse:DI487_05615"/>
<proteinExistence type="inferred from homology"/>
<accession>A0A2U8QT85</accession>
<protein>
    <submittedName>
        <fullName evidence="7">NlpC/P60 family protein</fullName>
    </submittedName>
</protein>
<feature type="domain" description="NlpC/P60" evidence="6">
    <location>
        <begin position="1"/>
        <end position="116"/>
    </location>
</feature>
<sequence>MDYKGVRYRTGGTTKSGMDCSGLVYTTFKSFDINVPRTSGSLALQGKKVSKSKALPGDLIFFKTNGKRSINHVGIITEINGNEIKFIHASTSSGVIVSSTAERYYANTFAQINRLIE</sequence>
<dbReference type="PANTHER" id="PTHR47360">
    <property type="entry name" value="MUREIN DD-ENDOPEPTIDASE MEPS/MUREIN LD-CARBOXYPEPTIDASE"/>
    <property type="match status" value="1"/>
</dbReference>
<dbReference type="PANTHER" id="PTHR47360:SF1">
    <property type="entry name" value="ENDOPEPTIDASE NLPC-RELATED"/>
    <property type="match status" value="1"/>
</dbReference>
<dbReference type="InterPro" id="IPR052062">
    <property type="entry name" value="Murein_DD/LD_carboxypeptidase"/>
</dbReference>
<gene>
    <name evidence="7" type="ORF">DI487_05615</name>
</gene>
<evidence type="ECO:0000259" key="6">
    <source>
        <dbReference type="PROSITE" id="PS51935"/>
    </source>
</evidence>
<keyword evidence="8" id="KW-1185">Reference proteome</keyword>
<dbReference type="EMBL" id="CP029463">
    <property type="protein sequence ID" value="AWM13387.1"/>
    <property type="molecule type" value="Genomic_DNA"/>
</dbReference>
<comment type="similarity">
    <text evidence="1">Belongs to the peptidase C40 family.</text>
</comment>